<sequence length="409" mass="46253">MNLEYFISKNIIKGDARSKKFTKPIIRISIAAIALGLTVMIVAISIVSGFQQEIRNKVIGFGSHIQITSYDSQNTYEASPISKSQDFYPSIDSVEGIKHIQVFANKAGIIKTNEEIYGVVVKGIGSDFDWDFFDKNLIEGELVRVKEGELKNDLLISKTIADKMKLKVGDKTFIYFIQQNGQLRPKDFIVKGIYKSGLEQFDNLYVLSDIAHVQKRNGWTENQVGGFEILINSYDDLDKLDLFVYDNIGYDLHSTTIVRQNPDIFNWLELQDVNVIVIIVLMVVVAAINIISALLILILERTNMIGILKALGMPNWNVRKIFMYNAVYLVVKGLIWGNVIGLGLCFLQMQFGFLTLPQESYYVSVVPVKLNFYNIFLLNIGTLLICAAMMIIPSYVITKITPIKAIRFD</sequence>
<dbReference type="GO" id="GO:0044874">
    <property type="term" value="P:lipoprotein localization to outer membrane"/>
    <property type="evidence" value="ECO:0007669"/>
    <property type="project" value="TreeGrafter"/>
</dbReference>
<dbReference type="InterPro" id="IPR003838">
    <property type="entry name" value="ABC3_permease_C"/>
</dbReference>
<feature type="transmembrane region" description="Helical" evidence="7">
    <location>
        <begin position="326"/>
        <end position="351"/>
    </location>
</feature>
<dbReference type="Pfam" id="PF12704">
    <property type="entry name" value="MacB_PCD"/>
    <property type="match status" value="1"/>
</dbReference>
<protein>
    <submittedName>
        <fullName evidence="10">ABC transporter permease</fullName>
    </submittedName>
</protein>
<proteinExistence type="inferred from homology"/>
<evidence type="ECO:0000313" key="10">
    <source>
        <dbReference type="EMBL" id="TXB67307.1"/>
    </source>
</evidence>
<comment type="caution">
    <text evidence="10">The sequence shown here is derived from an EMBL/GenBank/DDBJ whole genome shotgun (WGS) entry which is preliminary data.</text>
</comment>
<evidence type="ECO:0000256" key="5">
    <source>
        <dbReference type="ARBA" id="ARBA00022989"/>
    </source>
</evidence>
<keyword evidence="4 7" id="KW-0812">Transmembrane</keyword>
<feature type="transmembrane region" description="Helical" evidence="7">
    <location>
        <begin position="371"/>
        <end position="397"/>
    </location>
</feature>
<dbReference type="InterPro" id="IPR051447">
    <property type="entry name" value="Lipoprotein-release_system"/>
</dbReference>
<dbReference type="EMBL" id="VOOS01000001">
    <property type="protein sequence ID" value="TXB67307.1"/>
    <property type="molecule type" value="Genomic_DNA"/>
</dbReference>
<feature type="transmembrane region" description="Helical" evidence="7">
    <location>
        <begin position="275"/>
        <end position="299"/>
    </location>
</feature>
<keyword evidence="3" id="KW-1003">Cell membrane</keyword>
<comment type="similarity">
    <text evidence="2">Belongs to the ABC-4 integral membrane protein family. LolC/E subfamily.</text>
</comment>
<dbReference type="PANTHER" id="PTHR30489">
    <property type="entry name" value="LIPOPROTEIN-RELEASING SYSTEM TRANSMEMBRANE PROTEIN LOLE"/>
    <property type="match status" value="1"/>
</dbReference>
<feature type="domain" description="MacB-like periplasmic core" evidence="9">
    <location>
        <begin position="28"/>
        <end position="233"/>
    </location>
</feature>
<evidence type="ECO:0000313" key="11">
    <source>
        <dbReference type="Proteomes" id="UP000321721"/>
    </source>
</evidence>
<evidence type="ECO:0000256" key="6">
    <source>
        <dbReference type="ARBA" id="ARBA00023136"/>
    </source>
</evidence>
<keyword evidence="5 7" id="KW-1133">Transmembrane helix</keyword>
<name>A0A5C6RZ18_9FLAO</name>
<evidence type="ECO:0000256" key="4">
    <source>
        <dbReference type="ARBA" id="ARBA00022692"/>
    </source>
</evidence>
<organism evidence="10 11">
    <name type="scientific">Vicingus serpentipes</name>
    <dbReference type="NCBI Taxonomy" id="1926625"/>
    <lineage>
        <taxon>Bacteria</taxon>
        <taxon>Pseudomonadati</taxon>
        <taxon>Bacteroidota</taxon>
        <taxon>Flavobacteriia</taxon>
        <taxon>Flavobacteriales</taxon>
        <taxon>Vicingaceae</taxon>
        <taxon>Vicingus</taxon>
    </lineage>
</organism>
<evidence type="ECO:0000256" key="7">
    <source>
        <dbReference type="SAM" id="Phobius"/>
    </source>
</evidence>
<evidence type="ECO:0000256" key="2">
    <source>
        <dbReference type="ARBA" id="ARBA00005236"/>
    </source>
</evidence>
<evidence type="ECO:0000259" key="9">
    <source>
        <dbReference type="Pfam" id="PF12704"/>
    </source>
</evidence>
<accession>A0A5C6RZ18</accession>
<dbReference type="InterPro" id="IPR025857">
    <property type="entry name" value="MacB_PCD"/>
</dbReference>
<dbReference type="RefSeq" id="WP_147098719.1">
    <property type="nucleotide sequence ID" value="NZ_VOOS01000001.1"/>
</dbReference>
<keyword evidence="6 7" id="KW-0472">Membrane</keyword>
<dbReference type="Proteomes" id="UP000321721">
    <property type="component" value="Unassembled WGS sequence"/>
</dbReference>
<gene>
    <name evidence="10" type="ORF">FRY74_03720</name>
</gene>
<dbReference type="AlphaFoldDB" id="A0A5C6RZ18"/>
<evidence type="ECO:0000256" key="1">
    <source>
        <dbReference type="ARBA" id="ARBA00004651"/>
    </source>
</evidence>
<dbReference type="PANTHER" id="PTHR30489:SF0">
    <property type="entry name" value="LIPOPROTEIN-RELEASING SYSTEM TRANSMEMBRANE PROTEIN LOLE"/>
    <property type="match status" value="1"/>
</dbReference>
<dbReference type="OrthoDB" id="1522670at2"/>
<reference evidence="10 11" key="1">
    <citation type="submission" date="2019-08" db="EMBL/GenBank/DDBJ databases">
        <title>Genome of Vicingus serpentipes NCIMB 15042.</title>
        <authorList>
            <person name="Bowman J.P."/>
        </authorList>
    </citation>
    <scope>NUCLEOTIDE SEQUENCE [LARGE SCALE GENOMIC DNA]</scope>
    <source>
        <strain evidence="10 11">NCIMB 15042</strain>
    </source>
</reference>
<evidence type="ECO:0000259" key="8">
    <source>
        <dbReference type="Pfam" id="PF02687"/>
    </source>
</evidence>
<feature type="transmembrane region" description="Helical" evidence="7">
    <location>
        <begin position="25"/>
        <end position="47"/>
    </location>
</feature>
<feature type="domain" description="ABC3 transporter permease C-terminal" evidence="8">
    <location>
        <begin position="276"/>
        <end position="402"/>
    </location>
</feature>
<dbReference type="Pfam" id="PF02687">
    <property type="entry name" value="FtsX"/>
    <property type="match status" value="1"/>
</dbReference>
<dbReference type="GO" id="GO:0098797">
    <property type="term" value="C:plasma membrane protein complex"/>
    <property type="evidence" value="ECO:0007669"/>
    <property type="project" value="TreeGrafter"/>
</dbReference>
<evidence type="ECO:0000256" key="3">
    <source>
        <dbReference type="ARBA" id="ARBA00022475"/>
    </source>
</evidence>
<comment type="subcellular location">
    <subcellularLocation>
        <location evidence="1">Cell membrane</location>
        <topology evidence="1">Multi-pass membrane protein</topology>
    </subcellularLocation>
</comment>
<keyword evidence="11" id="KW-1185">Reference proteome</keyword>